<organism evidence="3 4">
    <name type="scientific">Bifidobacterium subtile</name>
    <dbReference type="NCBI Taxonomy" id="77635"/>
    <lineage>
        <taxon>Bacteria</taxon>
        <taxon>Bacillati</taxon>
        <taxon>Actinomycetota</taxon>
        <taxon>Actinomycetes</taxon>
        <taxon>Bifidobacteriales</taxon>
        <taxon>Bifidobacteriaceae</taxon>
        <taxon>Bifidobacterium</taxon>
    </lineage>
</organism>
<dbReference type="EMBL" id="JGZR01000009">
    <property type="protein sequence ID" value="KFJ01721.1"/>
    <property type="molecule type" value="Genomic_DNA"/>
</dbReference>
<evidence type="ECO:0000256" key="1">
    <source>
        <dbReference type="SAM" id="MobiDB-lite"/>
    </source>
</evidence>
<dbReference type="GO" id="GO:0003700">
    <property type="term" value="F:DNA-binding transcription factor activity"/>
    <property type="evidence" value="ECO:0007669"/>
    <property type="project" value="InterPro"/>
</dbReference>
<name>A0A087E1S0_9BIFI</name>
<dbReference type="RefSeq" id="WP_202805581.1">
    <property type="nucleotide sequence ID" value="NZ_CP062939.1"/>
</dbReference>
<dbReference type="PROSITE" id="PS50987">
    <property type="entry name" value="HTH_ARSR_2"/>
    <property type="match status" value="1"/>
</dbReference>
<proteinExistence type="predicted"/>
<dbReference type="InterPro" id="IPR001845">
    <property type="entry name" value="HTH_ArsR_DNA-bd_dom"/>
</dbReference>
<feature type="domain" description="HTH arsR-type" evidence="2">
    <location>
        <begin position="1"/>
        <end position="87"/>
    </location>
</feature>
<sequence>MILSALADPVRRHLLRESFLHDGPLECADAGRDIGLSPATLSHHWRVLREAGLTRTIVHGRSRSIEVRKSEMDEVYPGLLDAVFRVPNDSRSSFVSLPTGTDASEGEQDGKTRERKQS</sequence>
<dbReference type="SUPFAM" id="SSF46785">
    <property type="entry name" value="Winged helix' DNA-binding domain"/>
    <property type="match status" value="1"/>
</dbReference>
<evidence type="ECO:0000313" key="3">
    <source>
        <dbReference type="EMBL" id="KFJ01721.1"/>
    </source>
</evidence>
<dbReference type="Proteomes" id="UP000029055">
    <property type="component" value="Unassembled WGS sequence"/>
</dbReference>
<reference evidence="3 4" key="1">
    <citation type="submission" date="2014-03" db="EMBL/GenBank/DDBJ databases">
        <title>Genomics of Bifidobacteria.</title>
        <authorList>
            <person name="Ventura M."/>
            <person name="Milani C."/>
            <person name="Lugli G.A."/>
        </authorList>
    </citation>
    <scope>NUCLEOTIDE SEQUENCE [LARGE SCALE GENOMIC DNA]</scope>
    <source>
        <strain evidence="3 4">LMG 11597</strain>
    </source>
</reference>
<comment type="caution">
    <text evidence="3">The sequence shown here is derived from an EMBL/GenBank/DDBJ whole genome shotgun (WGS) entry which is preliminary data.</text>
</comment>
<dbReference type="eggNOG" id="COG0640">
    <property type="taxonomic scope" value="Bacteria"/>
</dbReference>
<dbReference type="SMART" id="SM00418">
    <property type="entry name" value="HTH_ARSR"/>
    <property type="match status" value="1"/>
</dbReference>
<feature type="region of interest" description="Disordered" evidence="1">
    <location>
        <begin position="91"/>
        <end position="118"/>
    </location>
</feature>
<dbReference type="InterPro" id="IPR036390">
    <property type="entry name" value="WH_DNA-bd_sf"/>
</dbReference>
<dbReference type="STRING" id="77635.BISU_3010"/>
<dbReference type="AlphaFoldDB" id="A0A087E1S0"/>
<accession>A0A087E1S0</accession>
<dbReference type="InterPro" id="IPR036388">
    <property type="entry name" value="WH-like_DNA-bd_sf"/>
</dbReference>
<keyword evidence="4" id="KW-1185">Reference proteome</keyword>
<feature type="compositionally biased region" description="Basic and acidic residues" evidence="1">
    <location>
        <begin position="108"/>
        <end position="118"/>
    </location>
</feature>
<dbReference type="Pfam" id="PF12840">
    <property type="entry name" value="HTH_20"/>
    <property type="match status" value="1"/>
</dbReference>
<protein>
    <submittedName>
        <fullName evidence="3">Helix-turn-helix domain protein</fullName>
    </submittedName>
</protein>
<dbReference type="InterPro" id="IPR011991">
    <property type="entry name" value="ArsR-like_HTH"/>
</dbReference>
<gene>
    <name evidence="3" type="ORF">BISU_3010</name>
</gene>
<dbReference type="Gene3D" id="1.10.10.10">
    <property type="entry name" value="Winged helix-like DNA-binding domain superfamily/Winged helix DNA-binding domain"/>
    <property type="match status" value="1"/>
</dbReference>
<evidence type="ECO:0000313" key="4">
    <source>
        <dbReference type="Proteomes" id="UP000029055"/>
    </source>
</evidence>
<evidence type="ECO:0000259" key="2">
    <source>
        <dbReference type="PROSITE" id="PS50987"/>
    </source>
</evidence>
<feature type="compositionally biased region" description="Polar residues" evidence="1">
    <location>
        <begin position="91"/>
        <end position="102"/>
    </location>
</feature>
<dbReference type="CDD" id="cd00090">
    <property type="entry name" value="HTH_ARSR"/>
    <property type="match status" value="1"/>
</dbReference>